<dbReference type="Proteomes" id="UP000601435">
    <property type="component" value="Unassembled WGS sequence"/>
</dbReference>
<proteinExistence type="predicted"/>
<evidence type="ECO:0000313" key="1">
    <source>
        <dbReference type="EMBL" id="CAE7921104.1"/>
    </source>
</evidence>
<accession>A0A813BUY2</accession>
<sequence length="104" mass="11581">DPATAVYFLAAALLRSPFEAATSRSVSPLLTMLAQLLCQSIEAASTQLEKPTLKEADALERRNLRALRGPLRRWRDQLHEGSKNSQVAVWVSNCIEVLDELSLY</sequence>
<reference evidence="1" key="1">
    <citation type="submission" date="2021-02" db="EMBL/GenBank/DDBJ databases">
        <authorList>
            <person name="Dougan E. K."/>
            <person name="Rhodes N."/>
            <person name="Thang M."/>
            <person name="Chan C."/>
        </authorList>
    </citation>
    <scope>NUCLEOTIDE SEQUENCE</scope>
</reference>
<name>A0A813BUY2_9DINO</name>
<comment type="caution">
    <text evidence="1">The sequence shown here is derived from an EMBL/GenBank/DDBJ whole genome shotgun (WGS) entry which is preliminary data.</text>
</comment>
<gene>
    <name evidence="1" type="ORF">SNEC2469_LOCUS31753</name>
</gene>
<keyword evidence="2" id="KW-1185">Reference proteome</keyword>
<protein>
    <submittedName>
        <fullName evidence="1">Uncharacterized protein</fullName>
    </submittedName>
</protein>
<organism evidence="1 2">
    <name type="scientific">Symbiodinium necroappetens</name>
    <dbReference type="NCBI Taxonomy" id="1628268"/>
    <lineage>
        <taxon>Eukaryota</taxon>
        <taxon>Sar</taxon>
        <taxon>Alveolata</taxon>
        <taxon>Dinophyceae</taxon>
        <taxon>Suessiales</taxon>
        <taxon>Symbiodiniaceae</taxon>
        <taxon>Symbiodinium</taxon>
    </lineage>
</organism>
<dbReference type="AlphaFoldDB" id="A0A813BUY2"/>
<dbReference type="EMBL" id="CAJNJA010077918">
    <property type="protein sequence ID" value="CAE7921104.1"/>
    <property type="molecule type" value="Genomic_DNA"/>
</dbReference>
<evidence type="ECO:0000313" key="2">
    <source>
        <dbReference type="Proteomes" id="UP000601435"/>
    </source>
</evidence>
<feature type="non-terminal residue" evidence="1">
    <location>
        <position position="104"/>
    </location>
</feature>
<dbReference type="OrthoDB" id="10614133at2759"/>